<gene>
    <name evidence="14" type="ORF">D7V94_16360</name>
</gene>
<dbReference type="PANTHER" id="PTHR32024">
    <property type="entry name" value="TRK SYSTEM POTASSIUM UPTAKE PROTEIN TRKG-RELATED"/>
    <property type="match status" value="1"/>
</dbReference>
<evidence type="ECO:0000256" key="8">
    <source>
        <dbReference type="ARBA" id="ARBA00022958"/>
    </source>
</evidence>
<keyword evidence="9 13" id="KW-1133">Transmembrane helix</keyword>
<feature type="transmembrane region" description="Helical" evidence="13">
    <location>
        <begin position="270"/>
        <end position="289"/>
    </location>
</feature>
<feature type="transmembrane region" description="Helical" evidence="13">
    <location>
        <begin position="127"/>
        <end position="148"/>
    </location>
</feature>
<evidence type="ECO:0000313" key="14">
    <source>
        <dbReference type="EMBL" id="RKI89761.1"/>
    </source>
</evidence>
<feature type="transmembrane region" description="Helical" evidence="13">
    <location>
        <begin position="12"/>
        <end position="31"/>
    </location>
</feature>
<sequence length="479" mass="52146">MNKRIIVKTIGKIILTEAMLMLPSLLISLIYQDGDAIGFLLTIIGAGIAGTGLMRVKQPEGRMSSRDGYFIVASAWIFISLIGAIPLYIGGGFESFPSALFEIVSGFTTTGASVLARPEDLGHGVLFWRSFTHWIGGMGVLVFVMMVMPMENDNSMHLVRAEVPGPTAGKLVPRMRTTSMILYGIYGIMTLVLAILLLIFGLKPFDSFCIAFGTAGTGGFAVSSAGIAGYNSLAVEMILSIFMLLFGVNFSVYHLILLKKFKDAFFDEEVRIYFGIVAVSTLAIAWNIFHYAGGLGNALRQSLFQVASIITTSGFATVDFECWPEFSKHLLVLLMVIGACAGSTGGGMKVSRVLILVKSFFAEIRQIINPREIVTVRINGKPINKKTLNSTRVYAAAYMILVCVFTVIISLDGLDLTTNFTAVLSCFNNIGPGLNRVGPMANFSVYSDWVKVVLSVVMLTGRLEIFPMFLLFARSAHDR</sequence>
<evidence type="ECO:0000256" key="1">
    <source>
        <dbReference type="ARBA" id="ARBA00004429"/>
    </source>
</evidence>
<feature type="transmembrane region" description="Helical" evidence="13">
    <location>
        <begin position="209"/>
        <end position="231"/>
    </location>
</feature>
<reference evidence="14 15" key="1">
    <citation type="submission" date="2018-09" db="EMBL/GenBank/DDBJ databases">
        <title>Murine metabolic-syndrome-specific gut microbial biobank.</title>
        <authorList>
            <person name="Liu C."/>
        </authorList>
    </citation>
    <scope>NUCLEOTIDE SEQUENCE [LARGE SCALE GENOMIC DNA]</scope>
    <source>
        <strain evidence="14 15">0.1xD8-82</strain>
    </source>
</reference>
<comment type="subcellular location">
    <subcellularLocation>
        <location evidence="1">Cell inner membrane</location>
        <topology evidence="1">Multi-pass membrane protein</topology>
    </subcellularLocation>
</comment>
<feature type="transmembrane region" description="Helical" evidence="13">
    <location>
        <begin position="393"/>
        <end position="411"/>
    </location>
</feature>
<dbReference type="Proteomes" id="UP000280696">
    <property type="component" value="Unassembled WGS sequence"/>
</dbReference>
<keyword evidence="8 12" id="KW-0630">Potassium</keyword>
<keyword evidence="5" id="KW-0997">Cell inner membrane</keyword>
<evidence type="ECO:0000256" key="6">
    <source>
        <dbReference type="ARBA" id="ARBA00022538"/>
    </source>
</evidence>
<feature type="transmembrane region" description="Helical" evidence="13">
    <location>
        <begin position="237"/>
        <end position="258"/>
    </location>
</feature>
<evidence type="ECO:0000256" key="13">
    <source>
        <dbReference type="SAM" id="Phobius"/>
    </source>
</evidence>
<dbReference type="GO" id="GO:0015379">
    <property type="term" value="F:potassium:chloride symporter activity"/>
    <property type="evidence" value="ECO:0007669"/>
    <property type="project" value="InterPro"/>
</dbReference>
<protein>
    <submittedName>
        <fullName evidence="14">TrkH family potassium uptake protein</fullName>
    </submittedName>
</protein>
<evidence type="ECO:0000256" key="12">
    <source>
        <dbReference type="PIRSR" id="PIRSR006247-1"/>
    </source>
</evidence>
<feature type="transmembrane region" description="Helical" evidence="13">
    <location>
        <begin position="330"/>
        <end position="348"/>
    </location>
</feature>
<dbReference type="AlphaFoldDB" id="A0A3A9AQC3"/>
<dbReference type="EMBL" id="RAYQ01000019">
    <property type="protein sequence ID" value="RKI89761.1"/>
    <property type="molecule type" value="Genomic_DNA"/>
</dbReference>
<feature type="binding site" evidence="12">
    <location>
        <position position="429"/>
    </location>
    <ligand>
        <name>K(+)</name>
        <dbReference type="ChEBI" id="CHEBI:29103"/>
    </ligand>
</feature>
<feature type="transmembrane region" description="Helical" evidence="13">
    <location>
        <begin position="68"/>
        <end position="89"/>
    </location>
</feature>
<dbReference type="PANTHER" id="PTHR32024:SF2">
    <property type="entry name" value="TRK SYSTEM POTASSIUM UPTAKE PROTEIN TRKG-RELATED"/>
    <property type="match status" value="1"/>
</dbReference>
<dbReference type="RefSeq" id="WP_120471409.1">
    <property type="nucleotide sequence ID" value="NZ_RAYQ01000019.1"/>
</dbReference>
<evidence type="ECO:0000256" key="7">
    <source>
        <dbReference type="ARBA" id="ARBA00022692"/>
    </source>
</evidence>
<comment type="caution">
    <text evidence="14">The sequence shown here is derived from an EMBL/GenBank/DDBJ whole genome shotgun (WGS) entry which is preliminary data.</text>
</comment>
<dbReference type="OrthoDB" id="9810952at2"/>
<feature type="binding site" evidence="12">
    <location>
        <position position="218"/>
    </location>
    <ligand>
        <name>K(+)</name>
        <dbReference type="ChEBI" id="CHEBI:29103"/>
    </ligand>
</feature>
<evidence type="ECO:0000256" key="4">
    <source>
        <dbReference type="ARBA" id="ARBA00022475"/>
    </source>
</evidence>
<keyword evidence="4" id="KW-1003">Cell membrane</keyword>
<evidence type="ECO:0000256" key="9">
    <source>
        <dbReference type="ARBA" id="ARBA00022989"/>
    </source>
</evidence>
<keyword evidence="6" id="KW-0633">Potassium transport</keyword>
<evidence type="ECO:0000256" key="2">
    <source>
        <dbReference type="ARBA" id="ARBA00009137"/>
    </source>
</evidence>
<accession>A0A3A9AQC3</accession>
<proteinExistence type="inferred from homology"/>
<comment type="similarity">
    <text evidence="2">Belongs to the TrkH potassium transport family.</text>
</comment>
<feature type="transmembrane region" description="Helical" evidence="13">
    <location>
        <begin position="449"/>
        <end position="473"/>
    </location>
</feature>
<dbReference type="PIRSF" id="PIRSF006247">
    <property type="entry name" value="TrkH"/>
    <property type="match status" value="1"/>
</dbReference>
<feature type="transmembrane region" description="Helical" evidence="13">
    <location>
        <begin position="95"/>
        <end position="115"/>
    </location>
</feature>
<evidence type="ECO:0000256" key="10">
    <source>
        <dbReference type="ARBA" id="ARBA00023065"/>
    </source>
</evidence>
<feature type="binding site" evidence="12">
    <location>
        <position position="109"/>
    </location>
    <ligand>
        <name>K(+)</name>
        <dbReference type="ChEBI" id="CHEBI:29103"/>
    </ligand>
</feature>
<evidence type="ECO:0000256" key="3">
    <source>
        <dbReference type="ARBA" id="ARBA00022448"/>
    </source>
</evidence>
<dbReference type="InterPro" id="IPR003445">
    <property type="entry name" value="Cat_transpt"/>
</dbReference>
<evidence type="ECO:0000256" key="5">
    <source>
        <dbReference type="ARBA" id="ARBA00022519"/>
    </source>
</evidence>
<dbReference type="GO" id="GO:0005886">
    <property type="term" value="C:plasma membrane"/>
    <property type="evidence" value="ECO:0007669"/>
    <property type="project" value="UniProtKB-SubCell"/>
</dbReference>
<keyword evidence="10" id="KW-0406">Ion transport</keyword>
<keyword evidence="15" id="KW-1185">Reference proteome</keyword>
<dbReference type="Pfam" id="PF02386">
    <property type="entry name" value="TrkH"/>
    <property type="match status" value="1"/>
</dbReference>
<keyword evidence="12" id="KW-0479">Metal-binding</keyword>
<feature type="transmembrane region" description="Helical" evidence="13">
    <location>
        <begin position="180"/>
        <end position="202"/>
    </location>
</feature>
<keyword evidence="7 13" id="KW-0812">Transmembrane</keyword>
<keyword evidence="3" id="KW-0813">Transport</keyword>
<evidence type="ECO:0000313" key="15">
    <source>
        <dbReference type="Proteomes" id="UP000280696"/>
    </source>
</evidence>
<feature type="binding site" evidence="12">
    <location>
        <position position="110"/>
    </location>
    <ligand>
        <name>K(+)</name>
        <dbReference type="ChEBI" id="CHEBI:29103"/>
    </ligand>
</feature>
<dbReference type="GO" id="GO:0046872">
    <property type="term" value="F:metal ion binding"/>
    <property type="evidence" value="ECO:0007669"/>
    <property type="project" value="UniProtKB-KW"/>
</dbReference>
<keyword evidence="11 13" id="KW-0472">Membrane</keyword>
<feature type="binding site" evidence="12">
    <location>
        <position position="312"/>
    </location>
    <ligand>
        <name>K(+)</name>
        <dbReference type="ChEBI" id="CHEBI:29103"/>
    </ligand>
</feature>
<feature type="transmembrane region" description="Helical" evidence="13">
    <location>
        <begin position="37"/>
        <end position="56"/>
    </location>
</feature>
<dbReference type="InterPro" id="IPR004772">
    <property type="entry name" value="TrkH"/>
</dbReference>
<evidence type="ECO:0000256" key="11">
    <source>
        <dbReference type="ARBA" id="ARBA00023136"/>
    </source>
</evidence>
<name>A0A3A9AQC3_9FIRM</name>
<organism evidence="14 15">
    <name type="scientific">Parablautia intestinalis</name>
    <dbReference type="NCBI Taxonomy" id="2320100"/>
    <lineage>
        <taxon>Bacteria</taxon>
        <taxon>Bacillati</taxon>
        <taxon>Bacillota</taxon>
        <taxon>Clostridia</taxon>
        <taxon>Lachnospirales</taxon>
        <taxon>Lachnospiraceae</taxon>
        <taxon>Parablautia</taxon>
    </lineage>
</organism>